<protein>
    <submittedName>
        <fullName evidence="2">Uncharacterized protein</fullName>
    </submittedName>
</protein>
<feature type="transmembrane region" description="Helical" evidence="1">
    <location>
        <begin position="105"/>
        <end position="125"/>
    </location>
</feature>
<feature type="transmembrane region" description="Helical" evidence="1">
    <location>
        <begin position="161"/>
        <end position="179"/>
    </location>
</feature>
<keyword evidence="3" id="KW-1185">Reference proteome</keyword>
<dbReference type="Proteomes" id="UP000587527">
    <property type="component" value="Unassembled WGS sequence"/>
</dbReference>
<reference evidence="2 3" key="1">
    <citation type="submission" date="2020-08" db="EMBL/GenBank/DDBJ databases">
        <title>Sequencing the genomes of 1000 actinobacteria strains.</title>
        <authorList>
            <person name="Klenk H.-P."/>
        </authorList>
    </citation>
    <scope>NUCLEOTIDE SEQUENCE [LARGE SCALE GENOMIC DNA]</scope>
    <source>
        <strain evidence="2 3">DSM 45362</strain>
    </source>
</reference>
<gene>
    <name evidence="2" type="ORF">F4553_001744</name>
</gene>
<dbReference type="EMBL" id="JACHMN010000002">
    <property type="protein sequence ID" value="MBB5868365.1"/>
    <property type="molecule type" value="Genomic_DNA"/>
</dbReference>
<feature type="transmembrane region" description="Helical" evidence="1">
    <location>
        <begin position="79"/>
        <end position="99"/>
    </location>
</feature>
<keyword evidence="1" id="KW-0812">Transmembrane</keyword>
<dbReference type="AlphaFoldDB" id="A0A841BL54"/>
<evidence type="ECO:0000313" key="2">
    <source>
        <dbReference type="EMBL" id="MBB5868365.1"/>
    </source>
</evidence>
<name>A0A841BL54_9ACTN</name>
<comment type="caution">
    <text evidence="2">The sequence shown here is derived from an EMBL/GenBank/DDBJ whole genome shotgun (WGS) entry which is preliminary data.</text>
</comment>
<proteinExistence type="predicted"/>
<evidence type="ECO:0000313" key="3">
    <source>
        <dbReference type="Proteomes" id="UP000587527"/>
    </source>
</evidence>
<dbReference type="RefSeq" id="WP_184834247.1">
    <property type="nucleotide sequence ID" value="NZ_JACHMN010000002.1"/>
</dbReference>
<keyword evidence="1" id="KW-0472">Membrane</keyword>
<feature type="transmembrane region" description="Helical" evidence="1">
    <location>
        <begin position="12"/>
        <end position="30"/>
    </location>
</feature>
<feature type="transmembrane region" description="Helical" evidence="1">
    <location>
        <begin position="132"/>
        <end position="155"/>
    </location>
</feature>
<organism evidence="2 3">
    <name type="scientific">Allocatelliglobosispora scoriae</name>
    <dbReference type="NCBI Taxonomy" id="643052"/>
    <lineage>
        <taxon>Bacteria</taxon>
        <taxon>Bacillati</taxon>
        <taxon>Actinomycetota</taxon>
        <taxon>Actinomycetes</taxon>
        <taxon>Micromonosporales</taxon>
        <taxon>Micromonosporaceae</taxon>
        <taxon>Allocatelliglobosispora</taxon>
    </lineage>
</organism>
<sequence>MTVWGRQSRRDLGITALVEGFFASAWFGWGGGDAPAHWQTPLIAGSIAAVALAVVGAIVGFSSPAATGVARDRAASRRYGIITGVEFTVAGIGAAILGTTGQAEFIAPWICLVVGLHFLPLAAVLRDRLLIPLGLLLCCVAVAGTAVGLFGTIAADAVTGAGAGVLLLTFGAIALVTGLRTPKGESTPVSAAG</sequence>
<evidence type="ECO:0000256" key="1">
    <source>
        <dbReference type="SAM" id="Phobius"/>
    </source>
</evidence>
<keyword evidence="1" id="KW-1133">Transmembrane helix</keyword>
<accession>A0A841BL54</accession>
<feature type="transmembrane region" description="Helical" evidence="1">
    <location>
        <begin position="42"/>
        <end position="67"/>
    </location>
</feature>